<evidence type="ECO:0000313" key="1">
    <source>
        <dbReference type="EMBL" id="GAG79424.1"/>
    </source>
</evidence>
<accession>X1AC03</accession>
<reference evidence="1" key="1">
    <citation type="journal article" date="2014" name="Front. Microbiol.">
        <title>High frequency of phylogenetically diverse reductive dehalogenase-homologous genes in deep subseafloor sedimentary metagenomes.</title>
        <authorList>
            <person name="Kawai M."/>
            <person name="Futagami T."/>
            <person name="Toyoda A."/>
            <person name="Takaki Y."/>
            <person name="Nishi S."/>
            <person name="Hori S."/>
            <person name="Arai W."/>
            <person name="Tsubouchi T."/>
            <person name="Morono Y."/>
            <person name="Uchiyama I."/>
            <person name="Ito T."/>
            <person name="Fujiyama A."/>
            <person name="Inagaki F."/>
            <person name="Takami H."/>
        </authorList>
    </citation>
    <scope>NUCLEOTIDE SEQUENCE</scope>
    <source>
        <strain evidence="1">Expedition CK06-06</strain>
    </source>
</reference>
<sequence>MSYIVIGITGETSLDVSVMPVRNFYYSTEVFNITAYFNDTARNQGINGATIDIDVDGSVYSPLSLFDYGNGYYNITVDCSDPIFSNYGSFQMRINATKLNYYKSVDSSFELIVGNTTLTRLSPPLNSPYVSGESFNITIFYRDVVQDSGINGATIDIDVDGSVYTPLSLFDYGNGYYNITIDVDNAQFGSTYGFRTIKINASKTHYNNVSIDFIFHRQISTKIAPNIFKDLGSVIRGLNVSYTFNYSDTADKPITQASWSIVNNSDGFVAYLEI</sequence>
<protein>
    <recommendedName>
        <fullName evidence="2">Bacterial Ig-like domain-containing protein</fullName>
    </recommendedName>
</protein>
<comment type="caution">
    <text evidence="1">The sequence shown here is derived from an EMBL/GenBank/DDBJ whole genome shotgun (WGS) entry which is preliminary data.</text>
</comment>
<proteinExistence type="predicted"/>
<evidence type="ECO:0008006" key="2">
    <source>
        <dbReference type="Google" id="ProtNLM"/>
    </source>
</evidence>
<dbReference type="AlphaFoldDB" id="X1AC03"/>
<dbReference type="EMBL" id="BART01017581">
    <property type="protein sequence ID" value="GAG79424.1"/>
    <property type="molecule type" value="Genomic_DNA"/>
</dbReference>
<organism evidence="1">
    <name type="scientific">marine sediment metagenome</name>
    <dbReference type="NCBI Taxonomy" id="412755"/>
    <lineage>
        <taxon>unclassified sequences</taxon>
        <taxon>metagenomes</taxon>
        <taxon>ecological metagenomes</taxon>
    </lineage>
</organism>
<name>X1AC03_9ZZZZ</name>
<gene>
    <name evidence="1" type="ORF">S01H4_33412</name>
</gene>